<proteinExistence type="inferred from homology"/>
<evidence type="ECO:0000256" key="6">
    <source>
        <dbReference type="ARBA" id="ARBA00022777"/>
    </source>
</evidence>
<dbReference type="EC" id="2.7.1.21" evidence="2 10"/>
<dbReference type="GO" id="GO:0071897">
    <property type="term" value="P:DNA biosynthetic process"/>
    <property type="evidence" value="ECO:0007669"/>
    <property type="project" value="UniProtKB-KW"/>
</dbReference>
<keyword evidence="7 10" id="KW-0067">ATP-binding</keyword>
<sequence length="214" mass="23057">MSASAELVFYYGPMGAGKSTLALQTHFNQRQQGRSGVLLTKDDRSNRPLVTSRIGLAAEAIAVDDHTDVHALITGRGIPDFLVCDEAQFLTIAQVDQLAGLVDDHAVSVFAYGLLTDFRSVLFPGSARLVEIADEIHRMQAVVLCWCGRDACLNARIVNGRMVHAGELIAIGDTGDGPVHYRPLCRRHFTQGRIDAGGEPGPVDTNSQNPFSTG</sequence>
<feature type="binding site" evidence="9">
    <location>
        <position position="181"/>
    </location>
    <ligand>
        <name>substrate</name>
    </ligand>
</feature>
<evidence type="ECO:0000256" key="7">
    <source>
        <dbReference type="ARBA" id="ARBA00022840"/>
    </source>
</evidence>
<keyword evidence="5 10" id="KW-0547">Nucleotide-binding</keyword>
<dbReference type="Gene3D" id="3.30.60.20">
    <property type="match status" value="1"/>
</dbReference>
<protein>
    <recommendedName>
        <fullName evidence="2 10">Thymidine kinase</fullName>
        <ecNumber evidence="2 10">2.7.1.21</ecNumber>
    </recommendedName>
</protein>
<evidence type="ECO:0000256" key="9">
    <source>
        <dbReference type="PIRSR" id="PIRSR035805-2"/>
    </source>
</evidence>
<comment type="catalytic activity">
    <reaction evidence="10">
        <text>thymidine + ATP = dTMP + ADP + H(+)</text>
        <dbReference type="Rhea" id="RHEA:19129"/>
        <dbReference type="ChEBI" id="CHEBI:15378"/>
        <dbReference type="ChEBI" id="CHEBI:17748"/>
        <dbReference type="ChEBI" id="CHEBI:30616"/>
        <dbReference type="ChEBI" id="CHEBI:63528"/>
        <dbReference type="ChEBI" id="CHEBI:456216"/>
        <dbReference type="EC" id="2.7.1.21"/>
    </reaction>
</comment>
<keyword evidence="4 10" id="KW-0808">Transferase</keyword>
<evidence type="ECO:0000256" key="4">
    <source>
        <dbReference type="ARBA" id="ARBA00022679"/>
    </source>
</evidence>
<dbReference type="Proteomes" id="UP000001219">
    <property type="component" value="Chromosome"/>
</dbReference>
<feature type="compositionally biased region" description="Polar residues" evidence="12">
    <location>
        <begin position="204"/>
        <end position="214"/>
    </location>
</feature>
<evidence type="ECO:0000313" key="13">
    <source>
        <dbReference type="EMBL" id="ACY22117.1"/>
    </source>
</evidence>
<dbReference type="PANTHER" id="PTHR11441">
    <property type="entry name" value="THYMIDINE KINASE"/>
    <property type="match status" value="1"/>
</dbReference>
<keyword evidence="6 10" id="KW-0418">Kinase</keyword>
<reference evidence="14" key="1">
    <citation type="submission" date="2009-10" db="EMBL/GenBank/DDBJ databases">
        <title>The complete chromosome of Gordonia bronchialis DSM 43247.</title>
        <authorList>
            <consortium name="US DOE Joint Genome Institute (JGI-PGF)"/>
            <person name="Lucas S."/>
            <person name="Copeland A."/>
            <person name="Lapidus A."/>
            <person name="Glavina del Rio T."/>
            <person name="Dalin E."/>
            <person name="Tice H."/>
            <person name="Bruce D."/>
            <person name="Goodwin L."/>
            <person name="Pitluck S."/>
            <person name="Kyrpides N."/>
            <person name="Mavromatis K."/>
            <person name="Ivanova N."/>
            <person name="Ovchinnikova G."/>
            <person name="Saunders E."/>
            <person name="Brettin T."/>
            <person name="Detter J.C."/>
            <person name="Han C."/>
            <person name="Larimer F."/>
            <person name="Land M."/>
            <person name="Hauser L."/>
            <person name="Markowitz V."/>
            <person name="Cheng J.-F."/>
            <person name="Hugenholtz P."/>
            <person name="Woyke T."/>
            <person name="Wu D."/>
            <person name="Jando M."/>
            <person name="Schneider S."/>
            <person name="Goeker M."/>
            <person name="Klenk H.-P."/>
            <person name="Eisen J.A."/>
        </authorList>
    </citation>
    <scope>NUCLEOTIDE SEQUENCE [LARGE SCALE GENOMIC DNA]</scope>
    <source>
        <strain evidence="14">ATCC 25592 / DSM 43247 / BCRC 13721 / JCM 3198 / KCTC 3076 / NBRC 16047 / NCTC 10667</strain>
    </source>
</reference>
<dbReference type="PIRSF" id="PIRSF035805">
    <property type="entry name" value="TK_cell"/>
    <property type="match status" value="1"/>
</dbReference>
<evidence type="ECO:0000256" key="8">
    <source>
        <dbReference type="PIRSR" id="PIRSR035805-1"/>
    </source>
</evidence>
<dbReference type="GO" id="GO:0004797">
    <property type="term" value="F:thymidine kinase activity"/>
    <property type="evidence" value="ECO:0007669"/>
    <property type="project" value="UniProtKB-EC"/>
</dbReference>
<dbReference type="PANTHER" id="PTHR11441:SF0">
    <property type="entry name" value="THYMIDINE KINASE, CYTOSOLIC"/>
    <property type="match status" value="1"/>
</dbReference>
<dbReference type="AlphaFoldDB" id="D0L9V2"/>
<dbReference type="GO" id="GO:0046104">
    <property type="term" value="P:thymidine metabolic process"/>
    <property type="evidence" value="ECO:0007669"/>
    <property type="project" value="TreeGrafter"/>
</dbReference>
<dbReference type="RefSeq" id="WP_012834633.1">
    <property type="nucleotide sequence ID" value="NC_013441.1"/>
</dbReference>
<feature type="active site" description="Proton acceptor" evidence="8">
    <location>
        <position position="86"/>
    </location>
</feature>
<gene>
    <name evidence="13" type="ordered locus">Gbro_2907</name>
</gene>
<dbReference type="InterPro" id="IPR027417">
    <property type="entry name" value="P-loop_NTPase"/>
</dbReference>
<dbReference type="SUPFAM" id="SSF57716">
    <property type="entry name" value="Glucocorticoid receptor-like (DNA-binding domain)"/>
    <property type="match status" value="1"/>
</dbReference>
<evidence type="ECO:0000256" key="2">
    <source>
        <dbReference type="ARBA" id="ARBA00012118"/>
    </source>
</evidence>
<reference evidence="13 14" key="2">
    <citation type="journal article" date="2010" name="Stand. Genomic Sci.">
        <title>Complete genome sequence of Gordonia bronchialis type strain (3410).</title>
        <authorList>
            <person name="Ivanova N."/>
            <person name="Sikorski J."/>
            <person name="Jando M."/>
            <person name="Lapidus A."/>
            <person name="Nolan M."/>
            <person name="Lucas S."/>
            <person name="Del Rio T.G."/>
            <person name="Tice H."/>
            <person name="Copeland A."/>
            <person name="Cheng J.F."/>
            <person name="Chen F."/>
            <person name="Bruce D."/>
            <person name="Goodwin L."/>
            <person name="Pitluck S."/>
            <person name="Mavromatis K."/>
            <person name="Ovchinnikova G."/>
            <person name="Pati A."/>
            <person name="Chen A."/>
            <person name="Palaniappan K."/>
            <person name="Land M."/>
            <person name="Hauser L."/>
            <person name="Chang Y.J."/>
            <person name="Jeffries C.D."/>
            <person name="Chain P."/>
            <person name="Saunders E."/>
            <person name="Han C."/>
            <person name="Detter J.C."/>
            <person name="Brettin T."/>
            <person name="Rohde M."/>
            <person name="Goker M."/>
            <person name="Bristow J."/>
            <person name="Eisen J.A."/>
            <person name="Markowitz V."/>
            <person name="Hugenholtz P."/>
            <person name="Klenk H.P."/>
            <person name="Kyrpides N.C."/>
        </authorList>
    </citation>
    <scope>NUCLEOTIDE SEQUENCE [LARGE SCALE GENOMIC DNA]</scope>
    <source>
        <strain evidence="14">ATCC 25592 / DSM 43247 / BCRC 13721 / JCM 3198 / KCTC 3076 / NBRC 16047 / NCTC 10667</strain>
    </source>
</reference>
<dbReference type="KEGG" id="gbr:Gbro_2907"/>
<accession>D0L9V2</accession>
<keyword evidence="3 10" id="KW-0237">DNA synthesis</keyword>
<dbReference type="EMBL" id="CP001802">
    <property type="protein sequence ID" value="ACY22117.1"/>
    <property type="molecule type" value="Genomic_DNA"/>
</dbReference>
<dbReference type="SUPFAM" id="SSF52540">
    <property type="entry name" value="P-loop containing nucleoside triphosphate hydrolases"/>
    <property type="match status" value="1"/>
</dbReference>
<dbReference type="HOGENOM" id="CLU_064400_2_0_11"/>
<dbReference type="OrthoDB" id="9781579at2"/>
<evidence type="ECO:0000256" key="11">
    <source>
        <dbReference type="RuleBase" id="RU004165"/>
    </source>
</evidence>
<feature type="binding site" evidence="9">
    <location>
        <begin position="169"/>
        <end position="172"/>
    </location>
    <ligand>
        <name>substrate</name>
    </ligand>
</feature>
<dbReference type="Gene3D" id="3.40.50.300">
    <property type="entry name" value="P-loop containing nucleotide triphosphate hydrolases"/>
    <property type="match status" value="1"/>
</dbReference>
<feature type="region of interest" description="Disordered" evidence="12">
    <location>
        <begin position="192"/>
        <end position="214"/>
    </location>
</feature>
<evidence type="ECO:0000256" key="1">
    <source>
        <dbReference type="ARBA" id="ARBA00007587"/>
    </source>
</evidence>
<evidence type="ECO:0000256" key="10">
    <source>
        <dbReference type="RuleBase" id="RU000544"/>
    </source>
</evidence>
<evidence type="ECO:0000256" key="3">
    <source>
        <dbReference type="ARBA" id="ARBA00022634"/>
    </source>
</evidence>
<dbReference type="STRING" id="526226.Gbro_2907"/>
<dbReference type="NCBIfam" id="NF003297">
    <property type="entry name" value="PRK04296.1-2"/>
    <property type="match status" value="1"/>
</dbReference>
<dbReference type="GO" id="GO:0005829">
    <property type="term" value="C:cytosol"/>
    <property type="evidence" value="ECO:0007669"/>
    <property type="project" value="TreeGrafter"/>
</dbReference>
<dbReference type="eggNOG" id="COG1435">
    <property type="taxonomic scope" value="Bacteria"/>
</dbReference>
<dbReference type="GO" id="GO:0005524">
    <property type="term" value="F:ATP binding"/>
    <property type="evidence" value="ECO:0007669"/>
    <property type="project" value="UniProtKB-KW"/>
</dbReference>
<evidence type="ECO:0000256" key="5">
    <source>
        <dbReference type="ARBA" id="ARBA00022741"/>
    </source>
</evidence>
<keyword evidence="14" id="KW-1185">Reference proteome</keyword>
<name>D0L9V2_GORB4</name>
<evidence type="ECO:0000313" key="14">
    <source>
        <dbReference type="Proteomes" id="UP000001219"/>
    </source>
</evidence>
<organism evidence="13 14">
    <name type="scientific">Gordonia bronchialis (strain ATCC 25592 / DSM 43247 / BCRC 13721 / JCM 3198 / KCTC 3076 / NBRC 16047 / NCTC 10667)</name>
    <name type="common">Rhodococcus bronchialis</name>
    <dbReference type="NCBI Taxonomy" id="526226"/>
    <lineage>
        <taxon>Bacteria</taxon>
        <taxon>Bacillati</taxon>
        <taxon>Actinomycetota</taxon>
        <taxon>Actinomycetes</taxon>
        <taxon>Mycobacteriales</taxon>
        <taxon>Gordoniaceae</taxon>
        <taxon>Gordonia</taxon>
    </lineage>
</organism>
<dbReference type="Pfam" id="PF00265">
    <property type="entry name" value="TK"/>
    <property type="match status" value="1"/>
</dbReference>
<dbReference type="InterPro" id="IPR001267">
    <property type="entry name" value="Thymidine_kinase"/>
</dbReference>
<evidence type="ECO:0000256" key="12">
    <source>
        <dbReference type="SAM" id="MobiDB-lite"/>
    </source>
</evidence>
<comment type="similarity">
    <text evidence="1 11">Belongs to the thymidine kinase family.</text>
</comment>